<dbReference type="InParanoid" id="A0A084QP73"/>
<keyword evidence="3" id="KW-1185">Reference proteome</keyword>
<dbReference type="HOGENOM" id="CLU_2211698_0_0_1"/>
<dbReference type="AlphaFoldDB" id="A0A084QP73"/>
<evidence type="ECO:0000256" key="1">
    <source>
        <dbReference type="SAM" id="MobiDB-lite"/>
    </source>
</evidence>
<reference evidence="2 3" key="1">
    <citation type="journal article" date="2014" name="BMC Genomics">
        <title>Comparative genome sequencing reveals chemotype-specific gene clusters in the toxigenic black mold Stachybotrys.</title>
        <authorList>
            <person name="Semeiks J."/>
            <person name="Borek D."/>
            <person name="Otwinowski Z."/>
            <person name="Grishin N.V."/>
        </authorList>
    </citation>
    <scope>NUCLEOTIDE SEQUENCE [LARGE SCALE GENOMIC DNA]</scope>
    <source>
        <strain evidence="2 3">IBT 40285</strain>
    </source>
</reference>
<gene>
    <name evidence="2" type="ORF">S40285_10252</name>
</gene>
<organism evidence="2 3">
    <name type="scientific">Stachybotrys chlorohalonatus (strain IBT 40285)</name>
    <dbReference type="NCBI Taxonomy" id="1283841"/>
    <lineage>
        <taxon>Eukaryota</taxon>
        <taxon>Fungi</taxon>
        <taxon>Dikarya</taxon>
        <taxon>Ascomycota</taxon>
        <taxon>Pezizomycotina</taxon>
        <taxon>Sordariomycetes</taxon>
        <taxon>Hypocreomycetidae</taxon>
        <taxon>Hypocreales</taxon>
        <taxon>Stachybotryaceae</taxon>
        <taxon>Stachybotrys</taxon>
    </lineage>
</organism>
<feature type="region of interest" description="Disordered" evidence="1">
    <location>
        <begin position="1"/>
        <end position="56"/>
    </location>
</feature>
<sequence>MAEQAAPSESSEDGGHDHGGSSLETVVHPPPGQQNSGWLIETGIKKGTSSEGHPAGLQVIQSSSRAIDRTCHRFPRPVSGRASAFGRSAWQAHFASFHRSGSPRWQG</sequence>
<evidence type="ECO:0000313" key="3">
    <source>
        <dbReference type="Proteomes" id="UP000028524"/>
    </source>
</evidence>
<evidence type="ECO:0000313" key="2">
    <source>
        <dbReference type="EMBL" id="KFA65758.1"/>
    </source>
</evidence>
<protein>
    <submittedName>
        <fullName evidence="2">Uncharacterized protein</fullName>
    </submittedName>
</protein>
<dbReference type="EMBL" id="KL660562">
    <property type="protein sequence ID" value="KFA65758.1"/>
    <property type="molecule type" value="Genomic_DNA"/>
</dbReference>
<accession>A0A084QP73</accession>
<name>A0A084QP73_STAC4</name>
<proteinExistence type="predicted"/>
<dbReference type="Proteomes" id="UP000028524">
    <property type="component" value="Unassembled WGS sequence"/>
</dbReference>